<keyword evidence="5 10" id="KW-1133">Transmembrane helix</keyword>
<evidence type="ECO:0000313" key="13">
    <source>
        <dbReference type="Proteomes" id="UP000523447"/>
    </source>
</evidence>
<protein>
    <submittedName>
        <fullName evidence="12">Na+/H+ antiporter</fullName>
    </submittedName>
</protein>
<feature type="transmembrane region" description="Helical" evidence="10">
    <location>
        <begin position="260"/>
        <end position="279"/>
    </location>
</feature>
<dbReference type="AlphaFoldDB" id="A0A7X6M0M3"/>
<keyword evidence="2 10" id="KW-0813">Transport</keyword>
<dbReference type="GO" id="GO:0051453">
    <property type="term" value="P:regulation of intracellular pH"/>
    <property type="evidence" value="ECO:0007669"/>
    <property type="project" value="TreeGrafter"/>
</dbReference>
<keyword evidence="4 10" id="KW-0812">Transmembrane</keyword>
<dbReference type="GO" id="GO:0015385">
    <property type="term" value="F:sodium:proton antiporter activity"/>
    <property type="evidence" value="ECO:0007669"/>
    <property type="project" value="InterPro"/>
</dbReference>
<feature type="transmembrane region" description="Helical" evidence="10">
    <location>
        <begin position="371"/>
        <end position="393"/>
    </location>
</feature>
<keyword evidence="7 10" id="KW-0406">Ion transport</keyword>
<comment type="subcellular location">
    <subcellularLocation>
        <location evidence="1 10">Cell membrane</location>
        <topology evidence="1 10">Multi-pass membrane protein</topology>
    </subcellularLocation>
</comment>
<comment type="caution">
    <text evidence="10">Lacks conserved residue(s) required for the propagation of feature annotation.</text>
</comment>
<gene>
    <name evidence="12" type="ORF">HGA07_20655</name>
</gene>
<comment type="similarity">
    <text evidence="10">Belongs to the monovalent cation:proton antiporter 1 (CPA1) transporter (TC 2.A.36) family.</text>
</comment>
<feature type="transmembrane region" description="Helical" evidence="10">
    <location>
        <begin position="22"/>
        <end position="43"/>
    </location>
</feature>
<dbReference type="NCBIfam" id="TIGR00831">
    <property type="entry name" value="a_cpa1"/>
    <property type="match status" value="1"/>
</dbReference>
<sequence>MAPRLDLGAIVVCAGHGTARPIGWAVVDQLVLVFVLAFATILAQPLGRRIGLAPAVLMTIFGLIMAVLPFVPNIALAPDLILPLVLPPLLYASARRTSWQQFASNAGAILLRAVGLVVATAAAVAAIFHLWYPALPVGTAFALGAVVAPPDPVAVSAMADRLGLPRRLVAVLEGEGLFNDVTAVVIYDVAVHAVVTGHFSTWRTAVDFVVSAVVAVAVGLALGWAGSALMRRLTEAPWQVALGLLLPFAAYGLAEAAHGSAVLAVLVCALYLTDAATDFSDVGYRIVGDSFWDVIDMLVTGFAFGLVGLELSTVLATTGPDWPRLLGGAAAVVGVVVGLRLLWLLASTGLFRGWWRRRRVDEPYTWRETVVTWWAGMRGVVTVALALALPLTTDAGADFPGRTEVLFISFVVVLFTLLLQGPTLPLVVRWTGVQADTEVERDLERRLWTRILRAELVRLEEIADNEDLPDEVYQRLRDSVERRLVRADPEAAEAADGSKAVEHAMRLTGKLRTISNEVLDAGRSEALAARREPDMPPDLVDRVMRRLDLRPPPLL</sequence>
<dbReference type="GO" id="GO:0015386">
    <property type="term" value="F:potassium:proton antiporter activity"/>
    <property type="evidence" value="ECO:0007669"/>
    <property type="project" value="TreeGrafter"/>
</dbReference>
<comment type="function">
    <text evidence="10">Na(+)/H(+) antiporter that extrudes sodium in exchange for external protons.</text>
</comment>
<feature type="transmembrane region" description="Helical" evidence="10">
    <location>
        <begin position="291"/>
        <end position="309"/>
    </location>
</feature>
<evidence type="ECO:0000256" key="4">
    <source>
        <dbReference type="ARBA" id="ARBA00022692"/>
    </source>
</evidence>
<dbReference type="Proteomes" id="UP000523447">
    <property type="component" value="Unassembled WGS sequence"/>
</dbReference>
<feature type="transmembrane region" description="Helical" evidence="10">
    <location>
        <begin position="405"/>
        <end position="428"/>
    </location>
</feature>
<evidence type="ECO:0000256" key="2">
    <source>
        <dbReference type="ARBA" id="ARBA00022448"/>
    </source>
</evidence>
<evidence type="ECO:0000256" key="10">
    <source>
        <dbReference type="RuleBase" id="RU366002"/>
    </source>
</evidence>
<feature type="domain" description="Cation/H+ exchanger transmembrane" evidence="11">
    <location>
        <begin position="39"/>
        <end position="430"/>
    </location>
</feature>
<dbReference type="EMBL" id="JAAXPE010000024">
    <property type="protein sequence ID" value="NKY88022.1"/>
    <property type="molecule type" value="Genomic_DNA"/>
</dbReference>
<keyword evidence="6 10" id="KW-0915">Sodium</keyword>
<evidence type="ECO:0000256" key="5">
    <source>
        <dbReference type="ARBA" id="ARBA00022989"/>
    </source>
</evidence>
<dbReference type="PANTHER" id="PTHR10110">
    <property type="entry name" value="SODIUM/HYDROGEN EXCHANGER"/>
    <property type="match status" value="1"/>
</dbReference>
<keyword evidence="9 10" id="KW-0739">Sodium transport</keyword>
<evidence type="ECO:0000256" key="7">
    <source>
        <dbReference type="ARBA" id="ARBA00023065"/>
    </source>
</evidence>
<dbReference type="Gene3D" id="6.10.140.1330">
    <property type="match status" value="1"/>
</dbReference>
<dbReference type="Pfam" id="PF00999">
    <property type="entry name" value="Na_H_Exchanger"/>
    <property type="match status" value="1"/>
</dbReference>
<evidence type="ECO:0000256" key="8">
    <source>
        <dbReference type="ARBA" id="ARBA00023136"/>
    </source>
</evidence>
<feature type="transmembrane region" description="Helical" evidence="10">
    <location>
        <begin position="329"/>
        <end position="351"/>
    </location>
</feature>
<dbReference type="InterPro" id="IPR006153">
    <property type="entry name" value="Cation/H_exchanger_TM"/>
</dbReference>
<name>A0A7X6M0M3_9NOCA</name>
<evidence type="ECO:0000256" key="6">
    <source>
        <dbReference type="ARBA" id="ARBA00023053"/>
    </source>
</evidence>
<dbReference type="InterPro" id="IPR004705">
    <property type="entry name" value="Cation/H_exchanger_CPA1_bac"/>
</dbReference>
<dbReference type="PANTHER" id="PTHR10110:SF86">
    <property type="entry name" value="SODIUM_HYDROGEN EXCHANGER 7"/>
    <property type="match status" value="1"/>
</dbReference>
<feature type="transmembrane region" description="Helical" evidence="10">
    <location>
        <begin position="208"/>
        <end position="229"/>
    </location>
</feature>
<keyword evidence="3 10" id="KW-1003">Cell membrane</keyword>
<evidence type="ECO:0000256" key="9">
    <source>
        <dbReference type="ARBA" id="ARBA00023201"/>
    </source>
</evidence>
<dbReference type="InterPro" id="IPR018422">
    <property type="entry name" value="Cation/H_exchanger_CPA1"/>
</dbReference>
<accession>A0A7X6M0M3</accession>
<evidence type="ECO:0000256" key="3">
    <source>
        <dbReference type="ARBA" id="ARBA00022475"/>
    </source>
</evidence>
<feature type="transmembrane region" description="Helical" evidence="10">
    <location>
        <begin position="50"/>
        <end position="68"/>
    </location>
</feature>
<keyword evidence="8 10" id="KW-0472">Membrane</keyword>
<dbReference type="GO" id="GO:0005886">
    <property type="term" value="C:plasma membrane"/>
    <property type="evidence" value="ECO:0007669"/>
    <property type="project" value="UniProtKB-SubCell"/>
</dbReference>
<feature type="transmembrane region" description="Helical" evidence="10">
    <location>
        <begin position="106"/>
        <end position="132"/>
    </location>
</feature>
<evidence type="ECO:0000259" key="11">
    <source>
        <dbReference type="Pfam" id="PF00999"/>
    </source>
</evidence>
<evidence type="ECO:0000256" key="1">
    <source>
        <dbReference type="ARBA" id="ARBA00004651"/>
    </source>
</evidence>
<reference evidence="12 13" key="1">
    <citation type="submission" date="2020-04" db="EMBL/GenBank/DDBJ databases">
        <title>MicrobeNet Type strains.</title>
        <authorList>
            <person name="Nicholson A.C."/>
        </authorList>
    </citation>
    <scope>NUCLEOTIDE SEQUENCE [LARGE SCALE GENOMIC DNA]</scope>
    <source>
        <strain evidence="12 13">DSM 44445</strain>
    </source>
</reference>
<dbReference type="GO" id="GO:0098719">
    <property type="term" value="P:sodium ion import across plasma membrane"/>
    <property type="evidence" value="ECO:0007669"/>
    <property type="project" value="TreeGrafter"/>
</dbReference>
<organism evidence="12 13">
    <name type="scientific">Nocardia veterana</name>
    <dbReference type="NCBI Taxonomy" id="132249"/>
    <lineage>
        <taxon>Bacteria</taxon>
        <taxon>Bacillati</taxon>
        <taxon>Actinomycetota</taxon>
        <taxon>Actinomycetes</taxon>
        <taxon>Mycobacteriales</taxon>
        <taxon>Nocardiaceae</taxon>
        <taxon>Nocardia</taxon>
    </lineage>
</organism>
<proteinExistence type="inferred from homology"/>
<evidence type="ECO:0000313" key="12">
    <source>
        <dbReference type="EMBL" id="NKY88022.1"/>
    </source>
</evidence>
<keyword evidence="13" id="KW-1185">Reference proteome</keyword>
<comment type="caution">
    <text evidence="12">The sequence shown here is derived from an EMBL/GenBank/DDBJ whole genome shotgun (WGS) entry which is preliminary data.</text>
</comment>
<keyword evidence="10" id="KW-0050">Antiport</keyword>